<comment type="caution">
    <text evidence="2">The sequence shown here is derived from an EMBL/GenBank/DDBJ whole genome shotgun (WGS) entry which is preliminary data.</text>
</comment>
<reference evidence="2" key="1">
    <citation type="journal article" date="2021" name="Front. Microbiol.">
        <title>Comprehensive Comparative Genomics and Phenotyping of Methylobacterium Species.</title>
        <authorList>
            <person name="Alessa O."/>
            <person name="Ogura Y."/>
            <person name="Fujitani Y."/>
            <person name="Takami H."/>
            <person name="Hayashi T."/>
            <person name="Sahin N."/>
            <person name="Tani A."/>
        </authorList>
    </citation>
    <scope>NUCLEOTIDE SEQUENCE</scope>
    <source>
        <strain evidence="2">DSM 23632</strain>
    </source>
</reference>
<gene>
    <name evidence="2" type="ORF">MPOCJGCO_0978</name>
</gene>
<evidence type="ECO:0000313" key="3">
    <source>
        <dbReference type="Proteomes" id="UP001055057"/>
    </source>
</evidence>
<feature type="compositionally biased region" description="Basic and acidic residues" evidence="1">
    <location>
        <begin position="22"/>
        <end position="36"/>
    </location>
</feature>
<protein>
    <submittedName>
        <fullName evidence="2">Uncharacterized protein</fullName>
    </submittedName>
</protein>
<dbReference type="EMBL" id="BPRB01000056">
    <property type="protein sequence ID" value="GJE58893.1"/>
    <property type="molecule type" value="Genomic_DNA"/>
</dbReference>
<reference evidence="2" key="2">
    <citation type="submission" date="2021-08" db="EMBL/GenBank/DDBJ databases">
        <authorList>
            <person name="Tani A."/>
            <person name="Ola A."/>
            <person name="Ogura Y."/>
            <person name="Katsura K."/>
            <person name="Hayashi T."/>
        </authorList>
    </citation>
    <scope>NUCLEOTIDE SEQUENCE</scope>
    <source>
        <strain evidence="2">DSM 23632</strain>
    </source>
</reference>
<name>A0ABQ4TW18_9HYPH</name>
<proteinExistence type="predicted"/>
<accession>A0ABQ4TW18</accession>
<organism evidence="2 3">
    <name type="scientific">Methylobacterium trifolii</name>
    <dbReference type="NCBI Taxonomy" id="1003092"/>
    <lineage>
        <taxon>Bacteria</taxon>
        <taxon>Pseudomonadati</taxon>
        <taxon>Pseudomonadota</taxon>
        <taxon>Alphaproteobacteria</taxon>
        <taxon>Hyphomicrobiales</taxon>
        <taxon>Methylobacteriaceae</taxon>
        <taxon>Methylobacterium</taxon>
    </lineage>
</organism>
<keyword evidence="3" id="KW-1185">Reference proteome</keyword>
<evidence type="ECO:0000256" key="1">
    <source>
        <dbReference type="SAM" id="MobiDB-lite"/>
    </source>
</evidence>
<feature type="region of interest" description="Disordered" evidence="1">
    <location>
        <begin position="15"/>
        <end position="36"/>
    </location>
</feature>
<dbReference type="Proteomes" id="UP001055057">
    <property type="component" value="Unassembled WGS sequence"/>
</dbReference>
<evidence type="ECO:0000313" key="2">
    <source>
        <dbReference type="EMBL" id="GJE58893.1"/>
    </source>
</evidence>
<sequence>MPFPEPGRMTMKERLAALVPGLRRDRTREPSGKETP</sequence>